<evidence type="ECO:0000256" key="3">
    <source>
        <dbReference type="ARBA" id="ARBA00022692"/>
    </source>
</evidence>
<evidence type="ECO:0000256" key="7">
    <source>
        <dbReference type="ARBA" id="ARBA00023136"/>
    </source>
</evidence>
<keyword evidence="7 8" id="KW-0472">Membrane</keyword>
<dbReference type="Pfam" id="PF00005">
    <property type="entry name" value="ABC_tran"/>
    <property type="match status" value="1"/>
</dbReference>
<dbReference type="InterPro" id="IPR012674">
    <property type="entry name" value="Calycin"/>
</dbReference>
<organism evidence="10 11">
    <name type="scientific">Chrysophaeum taylorii</name>
    <dbReference type="NCBI Taxonomy" id="2483200"/>
    <lineage>
        <taxon>Eukaryota</taxon>
        <taxon>Sar</taxon>
        <taxon>Stramenopiles</taxon>
        <taxon>Ochrophyta</taxon>
        <taxon>Pelagophyceae</taxon>
        <taxon>Pelagomonadales</taxon>
        <taxon>Pelagomonadaceae</taxon>
        <taxon>Chrysophaeum</taxon>
    </lineage>
</organism>
<accession>A0AAD7UJB5</accession>
<feature type="transmembrane region" description="Helical" evidence="8">
    <location>
        <begin position="821"/>
        <end position="839"/>
    </location>
</feature>
<dbReference type="GO" id="GO:0005524">
    <property type="term" value="F:ATP binding"/>
    <property type="evidence" value="ECO:0007669"/>
    <property type="project" value="UniProtKB-KW"/>
</dbReference>
<keyword evidence="6 8" id="KW-1133">Transmembrane helix</keyword>
<proteinExistence type="predicted"/>
<evidence type="ECO:0000259" key="9">
    <source>
        <dbReference type="PROSITE" id="PS50893"/>
    </source>
</evidence>
<feature type="transmembrane region" description="Helical" evidence="8">
    <location>
        <begin position="604"/>
        <end position="626"/>
    </location>
</feature>
<dbReference type="InterPro" id="IPR003593">
    <property type="entry name" value="AAA+_ATPase"/>
</dbReference>
<evidence type="ECO:0000256" key="2">
    <source>
        <dbReference type="ARBA" id="ARBA00022448"/>
    </source>
</evidence>
<gene>
    <name evidence="10" type="ORF">CTAYLR_008701</name>
</gene>
<dbReference type="Gene3D" id="2.40.128.20">
    <property type="match status" value="1"/>
</dbReference>
<dbReference type="SMART" id="SM00382">
    <property type="entry name" value="AAA"/>
    <property type="match status" value="1"/>
</dbReference>
<comment type="subcellular location">
    <subcellularLocation>
        <location evidence="1">Membrane</location>
        <topology evidence="1">Multi-pass membrane protein</topology>
    </subcellularLocation>
</comment>
<dbReference type="GO" id="GO:0016887">
    <property type="term" value="F:ATP hydrolysis activity"/>
    <property type="evidence" value="ECO:0007669"/>
    <property type="project" value="InterPro"/>
</dbReference>
<feature type="transmembrane region" description="Helical" evidence="8">
    <location>
        <begin position="683"/>
        <end position="704"/>
    </location>
</feature>
<dbReference type="AlphaFoldDB" id="A0AAD7UJB5"/>
<evidence type="ECO:0000256" key="4">
    <source>
        <dbReference type="ARBA" id="ARBA00022741"/>
    </source>
</evidence>
<evidence type="ECO:0000313" key="10">
    <source>
        <dbReference type="EMBL" id="KAJ8609034.1"/>
    </source>
</evidence>
<evidence type="ECO:0000256" key="6">
    <source>
        <dbReference type="ARBA" id="ARBA00022989"/>
    </source>
</evidence>
<evidence type="ECO:0000313" key="11">
    <source>
        <dbReference type="Proteomes" id="UP001230188"/>
    </source>
</evidence>
<dbReference type="PROSITE" id="PS00211">
    <property type="entry name" value="ABC_TRANSPORTER_1"/>
    <property type="match status" value="1"/>
</dbReference>
<dbReference type="GO" id="GO:0016020">
    <property type="term" value="C:membrane"/>
    <property type="evidence" value="ECO:0007669"/>
    <property type="project" value="UniProtKB-SubCell"/>
</dbReference>
<keyword evidence="2" id="KW-0813">Transport</keyword>
<evidence type="ECO:0000256" key="8">
    <source>
        <dbReference type="SAM" id="Phobius"/>
    </source>
</evidence>
<feature type="transmembrane region" description="Helical" evidence="8">
    <location>
        <begin position="647"/>
        <end position="671"/>
    </location>
</feature>
<dbReference type="InterPro" id="IPR027417">
    <property type="entry name" value="P-loop_NTPase"/>
</dbReference>
<comment type="caution">
    <text evidence="10">The sequence shown here is derived from an EMBL/GenBank/DDBJ whole genome shotgun (WGS) entry which is preliminary data.</text>
</comment>
<feature type="domain" description="ABC transporter" evidence="9">
    <location>
        <begin position="258"/>
        <end position="500"/>
    </location>
</feature>
<dbReference type="Proteomes" id="UP001230188">
    <property type="component" value="Unassembled WGS sequence"/>
</dbReference>
<dbReference type="PANTHER" id="PTHR48041">
    <property type="entry name" value="ABC TRANSPORTER G FAMILY MEMBER 28"/>
    <property type="match status" value="1"/>
</dbReference>
<keyword evidence="5" id="KW-0067">ATP-binding</keyword>
<dbReference type="InterPro" id="IPR043926">
    <property type="entry name" value="ABCG_dom"/>
</dbReference>
<dbReference type="GO" id="GO:0140359">
    <property type="term" value="F:ABC-type transporter activity"/>
    <property type="evidence" value="ECO:0007669"/>
    <property type="project" value="InterPro"/>
</dbReference>
<dbReference type="PANTHER" id="PTHR48041:SF139">
    <property type="entry name" value="PROTEIN SCARLET"/>
    <property type="match status" value="1"/>
</dbReference>
<name>A0AAD7UJB5_9STRA</name>
<sequence>MDDEEISPKQPKVVVVGVDPDVTERMSGRWKRVRTWEYQRIVRALGGGIVMQRLAAKMSMTHIIAMNARHFRLVEVGGPIKTDTIVVIGGGPATVQLQNRFYLQECYWEGDTLILSREHLDGDHELEFRRTLLPDSQGLEVDIIFRKTPEGHETRAKAWFERIGDAANLELPPEEEKSPPASSRSYMKQRTLRVMTPPFLAATKQSLSEYFTPRQALGTTSMTQSDEFSSFDDRRGSLLRHVSQVVRIEHRETVPVEICVSNVSYFVVGNSSRVQLLEGVTLSAKQSQTLALIGPSGSGKSTLMNVMLARTRGVLEGQVTYDGVKATARAVRSIAKLVPQDAVLEPTLTSYQTLELACALTLSPEVSREQVRRNIHDLLEKFGLADQKDVVVGNESVKGLSGGQRRRLSIALELTTVPSALFLDEPTSGLDSRTAIDVMTALQRMANEGLNVVCSIHQPPAVVFRSFDSLGLLAKGRMAYFGEVEAAESYFVARDYPPPVGENIAAHYLDVLVDHGATLADLWEKSARPREEPVDEENYLDEVQYAVSFAASTKLLFVHYLRAVLKNPRDARFRVKSSLVVGFITALCFVGLRNAQSWAVTHRSLVFLMLLYLFIGPVSQTAVVMTRESKWLAHEYTNARFPFVSWYVARLGVLGVTQTIYSFIYVTIVYVVAGLRRTGRGEFLWFLAIATLHSIASGLQGFLIGTFASSVEHANALLGPTLLPNVLFSGFLFTFDECSNFFYPFWYASAFRYALEAATFLQFKYGNFRNCSTNKKCRAPNRQSTPSCATKCPYGPGTVPRVDFLNTIDMQTNTFYFNRNVLILSCFILLLAIIIFFAGRRKLSNFEY</sequence>
<dbReference type="Gene3D" id="3.40.50.300">
    <property type="entry name" value="P-loop containing nucleotide triphosphate hydrolases"/>
    <property type="match status" value="1"/>
</dbReference>
<dbReference type="InterPro" id="IPR003439">
    <property type="entry name" value="ABC_transporter-like_ATP-bd"/>
</dbReference>
<dbReference type="InterPro" id="IPR050352">
    <property type="entry name" value="ABCG_transporters"/>
</dbReference>
<dbReference type="Pfam" id="PF01061">
    <property type="entry name" value="ABC2_membrane"/>
    <property type="match status" value="1"/>
</dbReference>
<dbReference type="EMBL" id="JAQMWT010000154">
    <property type="protein sequence ID" value="KAJ8609034.1"/>
    <property type="molecule type" value="Genomic_DNA"/>
</dbReference>
<keyword evidence="3 8" id="KW-0812">Transmembrane</keyword>
<feature type="transmembrane region" description="Helical" evidence="8">
    <location>
        <begin position="573"/>
        <end position="592"/>
    </location>
</feature>
<evidence type="ECO:0000256" key="1">
    <source>
        <dbReference type="ARBA" id="ARBA00004141"/>
    </source>
</evidence>
<reference evidence="10" key="1">
    <citation type="submission" date="2023-01" db="EMBL/GenBank/DDBJ databases">
        <title>Metagenome sequencing of chrysophaentin producing Chrysophaeum taylorii.</title>
        <authorList>
            <person name="Davison J."/>
            <person name="Bewley C."/>
        </authorList>
    </citation>
    <scope>NUCLEOTIDE SEQUENCE</scope>
    <source>
        <strain evidence="10">NIES-1699</strain>
    </source>
</reference>
<dbReference type="Pfam" id="PF19055">
    <property type="entry name" value="ABC2_membrane_7"/>
    <property type="match status" value="1"/>
</dbReference>
<evidence type="ECO:0000256" key="5">
    <source>
        <dbReference type="ARBA" id="ARBA00022840"/>
    </source>
</evidence>
<dbReference type="InterPro" id="IPR013525">
    <property type="entry name" value="ABC2_TM"/>
</dbReference>
<dbReference type="InterPro" id="IPR017871">
    <property type="entry name" value="ABC_transporter-like_CS"/>
</dbReference>
<keyword evidence="11" id="KW-1185">Reference proteome</keyword>
<keyword evidence="4" id="KW-0547">Nucleotide-binding</keyword>
<protein>
    <recommendedName>
        <fullName evidence="9">ABC transporter domain-containing protein</fullName>
    </recommendedName>
</protein>
<dbReference type="PROSITE" id="PS50893">
    <property type="entry name" value="ABC_TRANSPORTER_2"/>
    <property type="match status" value="1"/>
</dbReference>
<feature type="transmembrane region" description="Helical" evidence="8">
    <location>
        <begin position="716"/>
        <end position="735"/>
    </location>
</feature>
<dbReference type="SUPFAM" id="SSF52540">
    <property type="entry name" value="P-loop containing nucleoside triphosphate hydrolases"/>
    <property type="match status" value="1"/>
</dbReference>